<dbReference type="GO" id="GO:0005283">
    <property type="term" value="F:amino acid:sodium symporter activity"/>
    <property type="evidence" value="ECO:0007669"/>
    <property type="project" value="TreeGrafter"/>
</dbReference>
<feature type="binding site" evidence="9">
    <location>
        <position position="94"/>
    </location>
    <ligand>
        <name>Na(+)</name>
        <dbReference type="ChEBI" id="CHEBI:29101"/>
        <label>1</label>
    </ligand>
</feature>
<feature type="binding site" evidence="9">
    <location>
        <position position="351"/>
    </location>
    <ligand>
        <name>Na(+)</name>
        <dbReference type="ChEBI" id="CHEBI:29101"/>
        <label>1</label>
    </ligand>
</feature>
<dbReference type="GO" id="GO:0046872">
    <property type="term" value="F:metal ion binding"/>
    <property type="evidence" value="ECO:0007669"/>
    <property type="project" value="UniProtKB-KW"/>
</dbReference>
<name>A0A2A2JI20_9BILA</name>
<keyword evidence="8" id="KW-0325">Glycoprotein</keyword>
<feature type="binding site" evidence="9">
    <location>
        <position position="87"/>
    </location>
    <ligand>
        <name>Na(+)</name>
        <dbReference type="ChEBI" id="CHEBI:29101"/>
        <label>1</label>
    </ligand>
</feature>
<keyword evidence="9" id="KW-0479">Metal-binding</keyword>
<dbReference type="PRINTS" id="PR00176">
    <property type="entry name" value="NANEUSMPORT"/>
</dbReference>
<dbReference type="PROSITE" id="PS50267">
    <property type="entry name" value="NA_NEUROTRAN_SYMP_3"/>
    <property type="match status" value="1"/>
</dbReference>
<keyword evidence="4 11" id="KW-0812">Transmembrane</keyword>
<evidence type="ECO:0000256" key="7">
    <source>
        <dbReference type="ARBA" id="ARBA00023136"/>
    </source>
</evidence>
<evidence type="ECO:0000313" key="15">
    <source>
        <dbReference type="Proteomes" id="UP000218231"/>
    </source>
</evidence>
<dbReference type="OrthoDB" id="6581954at2759"/>
<keyword evidence="6 13" id="KW-1133">Transmembrane helix</keyword>
<dbReference type="GO" id="GO:0089718">
    <property type="term" value="P:amino acid import across plasma membrane"/>
    <property type="evidence" value="ECO:0007669"/>
    <property type="project" value="TreeGrafter"/>
</dbReference>
<feature type="transmembrane region" description="Helical" evidence="13">
    <location>
        <begin position="295"/>
        <end position="315"/>
    </location>
</feature>
<sequence>MSISSQAHSIPEHIGPRRTVSRGENSEKNIDYSLYPPFIKQFDAKLPAYAREGDIEYPFEDTHGTGDENRIRGNWSNKIEYTLAAIGFTSGIGNLWRFPFLVFQNGGAAFLVPYLIVLLIAVLPIFFMELVLGQFSSLAAITVWKVVPLFKGIGIASVLLSAVFAIYFNLISGWSLFYLINSVSFSLPWSNCANSWTGQNCTLGTRISCTEANGTLLLNGSCVVSMPNANMTLIVNLPDQNSIPSLRFFHNDVLMLSDGFDKIGTLNWYLGICILIVWIFVFLCLFQGVKSSGKFMYLCVIGPFIILTVLLIRLLTLDGSIQALLYFSKPDWNVLKDPKVWGEAAVQAFYSISCCAGGWITIASYSRFHNNVFKDIWLIMFVDFFMSIVCCVLTFAAIGFTCFEFSIELDKFYIRDGVHLVFVFLAEALAGVPVAPVYSIMFFAMLLLSIHTTEVFLVETMVSSICDEFPERLRRNRRHVLTTVCAVFMLFSIPFCLSPGIYWLLLLSKFVLTWPLIVIAFLEIMAINWVYGVDNLLDNIKWITGFYPPGYMLWKILFKFICPLTYLATLCFLWQDWVELHYESYVFPYWTNILGWVLSLISLAIVLVTAIIQICLAKGSFARKWTSVLNPDDAWGPALAIHRAEHFPLQIPEARRLLLPPEVEVVATPAPAEEEIASDSAVDGRSGRSFPGAGSRSVVATINTAPHYDRETAI</sequence>
<feature type="transmembrane region" description="Helical" evidence="13">
    <location>
        <begin position="552"/>
        <end position="575"/>
    </location>
</feature>
<dbReference type="NCBIfam" id="NF037979">
    <property type="entry name" value="Na_transp"/>
    <property type="match status" value="1"/>
</dbReference>
<evidence type="ECO:0000256" key="10">
    <source>
        <dbReference type="PIRSR" id="PIRSR600175-2"/>
    </source>
</evidence>
<feature type="transmembrane region" description="Helical" evidence="13">
    <location>
        <begin position="344"/>
        <end position="365"/>
    </location>
</feature>
<dbReference type="Pfam" id="PF00209">
    <property type="entry name" value="SNF"/>
    <property type="match status" value="1"/>
</dbReference>
<comment type="caution">
    <text evidence="14">The sequence shown here is derived from an EMBL/GenBank/DDBJ whole genome shotgun (WGS) entry which is preliminary data.</text>
</comment>
<keyword evidence="9" id="KW-0915">Sodium</keyword>
<evidence type="ECO:0000256" key="5">
    <source>
        <dbReference type="ARBA" id="ARBA00022847"/>
    </source>
</evidence>
<dbReference type="PANTHER" id="PTHR11616">
    <property type="entry name" value="SODIUM/CHLORIDE DEPENDENT TRANSPORTER"/>
    <property type="match status" value="1"/>
</dbReference>
<evidence type="ECO:0000313" key="14">
    <source>
        <dbReference type="EMBL" id="PAV61251.1"/>
    </source>
</evidence>
<dbReference type="InterPro" id="IPR000175">
    <property type="entry name" value="Na/ntran_symport"/>
</dbReference>
<evidence type="ECO:0000256" key="1">
    <source>
        <dbReference type="ARBA" id="ARBA00004141"/>
    </source>
</evidence>
<organism evidence="14 15">
    <name type="scientific">Diploscapter pachys</name>
    <dbReference type="NCBI Taxonomy" id="2018661"/>
    <lineage>
        <taxon>Eukaryota</taxon>
        <taxon>Metazoa</taxon>
        <taxon>Ecdysozoa</taxon>
        <taxon>Nematoda</taxon>
        <taxon>Chromadorea</taxon>
        <taxon>Rhabditida</taxon>
        <taxon>Rhabditina</taxon>
        <taxon>Rhabditomorpha</taxon>
        <taxon>Rhabditoidea</taxon>
        <taxon>Rhabditidae</taxon>
        <taxon>Diploscapter</taxon>
    </lineage>
</organism>
<gene>
    <name evidence="14" type="ORF">WR25_15532</name>
</gene>
<accession>A0A2A2JI20</accession>
<dbReference type="EMBL" id="LIAE01010421">
    <property type="protein sequence ID" value="PAV61251.1"/>
    <property type="molecule type" value="Genomic_DNA"/>
</dbReference>
<feature type="transmembrane region" description="Helical" evidence="13">
    <location>
        <begin position="153"/>
        <end position="180"/>
    </location>
</feature>
<feature type="region of interest" description="Disordered" evidence="12">
    <location>
        <begin position="1"/>
        <end position="23"/>
    </location>
</feature>
<feature type="transmembrane region" description="Helical" evidence="13">
    <location>
        <begin position="266"/>
        <end position="286"/>
    </location>
</feature>
<reference evidence="14 15" key="1">
    <citation type="journal article" date="2017" name="Curr. Biol.">
        <title>Genome architecture and evolution of a unichromosomal asexual nematode.</title>
        <authorList>
            <person name="Fradin H."/>
            <person name="Zegar C."/>
            <person name="Gutwein M."/>
            <person name="Lucas J."/>
            <person name="Kovtun M."/>
            <person name="Corcoran D."/>
            <person name="Baugh L.R."/>
            <person name="Kiontke K."/>
            <person name="Gunsalus K."/>
            <person name="Fitch D.H."/>
            <person name="Piano F."/>
        </authorList>
    </citation>
    <scope>NUCLEOTIDE SEQUENCE [LARGE SCALE GENOMIC DNA]</scope>
    <source>
        <strain evidence="14">PF1309</strain>
    </source>
</reference>
<feature type="disulfide bond" evidence="10">
    <location>
        <begin position="192"/>
        <end position="201"/>
    </location>
</feature>
<dbReference type="SUPFAM" id="SSF161070">
    <property type="entry name" value="SNF-like"/>
    <property type="match status" value="1"/>
</dbReference>
<dbReference type="AlphaFoldDB" id="A0A2A2JI20"/>
<feature type="transmembrane region" description="Helical" evidence="13">
    <location>
        <begin position="420"/>
        <end position="448"/>
    </location>
</feature>
<keyword evidence="7 13" id="KW-0472">Membrane</keyword>
<evidence type="ECO:0000256" key="6">
    <source>
        <dbReference type="ARBA" id="ARBA00022989"/>
    </source>
</evidence>
<evidence type="ECO:0000256" key="11">
    <source>
        <dbReference type="RuleBase" id="RU003732"/>
    </source>
</evidence>
<dbReference type="STRING" id="2018661.A0A2A2JI20"/>
<dbReference type="GO" id="GO:0005886">
    <property type="term" value="C:plasma membrane"/>
    <property type="evidence" value="ECO:0007669"/>
    <property type="project" value="TreeGrafter"/>
</dbReference>
<feature type="transmembrane region" description="Helical" evidence="13">
    <location>
        <begin position="79"/>
        <end position="96"/>
    </location>
</feature>
<dbReference type="PANTHER" id="PTHR11616:SF321">
    <property type="entry name" value="SODIUM-DEPENDENT NUTRIENT AMINO ACID TRANSPORTER 1-RELATED"/>
    <property type="match status" value="1"/>
</dbReference>
<evidence type="ECO:0000256" key="4">
    <source>
        <dbReference type="ARBA" id="ARBA00022692"/>
    </source>
</evidence>
<comment type="subcellular location">
    <subcellularLocation>
        <location evidence="1">Membrane</location>
        <topology evidence="1">Multi-pass membrane protein</topology>
    </subcellularLocation>
</comment>
<keyword evidence="10" id="KW-1015">Disulfide bond</keyword>
<proteinExistence type="inferred from homology"/>
<dbReference type="PROSITE" id="PS00610">
    <property type="entry name" value="NA_NEUROTRAN_SYMP_1"/>
    <property type="match status" value="1"/>
</dbReference>
<protein>
    <recommendedName>
        <fullName evidence="11">Transporter</fullName>
    </recommendedName>
</protein>
<evidence type="ECO:0000256" key="3">
    <source>
        <dbReference type="ARBA" id="ARBA00022448"/>
    </source>
</evidence>
<feature type="transmembrane region" description="Helical" evidence="13">
    <location>
        <begin position="377"/>
        <end position="400"/>
    </location>
</feature>
<feature type="transmembrane region" description="Helical" evidence="13">
    <location>
        <begin position="480"/>
        <end position="505"/>
    </location>
</feature>
<dbReference type="InterPro" id="IPR037272">
    <property type="entry name" value="SNS_sf"/>
</dbReference>
<feature type="transmembrane region" description="Helical" evidence="13">
    <location>
        <begin position="511"/>
        <end position="531"/>
    </location>
</feature>
<feature type="transmembrane region" description="Helical" evidence="13">
    <location>
        <begin position="108"/>
        <end position="132"/>
    </location>
</feature>
<keyword evidence="3 11" id="KW-0813">Transport</keyword>
<evidence type="ECO:0000256" key="8">
    <source>
        <dbReference type="ARBA" id="ARBA00023180"/>
    </source>
</evidence>
<evidence type="ECO:0000256" key="12">
    <source>
        <dbReference type="SAM" id="MobiDB-lite"/>
    </source>
</evidence>
<comment type="similarity">
    <text evidence="2 11">Belongs to the sodium:neurotransmitter symporter (SNF) (TC 2.A.22) family.</text>
</comment>
<dbReference type="PROSITE" id="PS00754">
    <property type="entry name" value="NA_NEUROTRAN_SYMP_2"/>
    <property type="match status" value="1"/>
</dbReference>
<dbReference type="GO" id="GO:0015179">
    <property type="term" value="F:L-amino acid transmembrane transporter activity"/>
    <property type="evidence" value="ECO:0007669"/>
    <property type="project" value="TreeGrafter"/>
</dbReference>
<evidence type="ECO:0000256" key="13">
    <source>
        <dbReference type="SAM" id="Phobius"/>
    </source>
</evidence>
<dbReference type="Proteomes" id="UP000218231">
    <property type="component" value="Unassembled WGS sequence"/>
</dbReference>
<keyword evidence="15" id="KW-1185">Reference proteome</keyword>
<evidence type="ECO:0000256" key="9">
    <source>
        <dbReference type="PIRSR" id="PIRSR600175-1"/>
    </source>
</evidence>
<keyword evidence="5 11" id="KW-0769">Symport</keyword>
<evidence type="ECO:0000256" key="2">
    <source>
        <dbReference type="ARBA" id="ARBA00006459"/>
    </source>
</evidence>
<feature type="transmembrane region" description="Helical" evidence="13">
    <location>
        <begin position="595"/>
        <end position="617"/>
    </location>
</feature>